<evidence type="ECO:0008006" key="6">
    <source>
        <dbReference type="Google" id="ProtNLM"/>
    </source>
</evidence>
<evidence type="ECO:0000313" key="5">
    <source>
        <dbReference type="Proteomes" id="UP001345013"/>
    </source>
</evidence>
<name>A0ABR0JYS4_9EURO</name>
<comment type="similarity">
    <text evidence="3">Belongs to the trans-sulfuration enzymes family.</text>
</comment>
<keyword evidence="5" id="KW-1185">Reference proteome</keyword>
<gene>
    <name evidence="4" type="ORF">LTR24_008990</name>
</gene>
<dbReference type="SUPFAM" id="SSF53383">
    <property type="entry name" value="PLP-dependent transferases"/>
    <property type="match status" value="1"/>
</dbReference>
<evidence type="ECO:0000256" key="2">
    <source>
        <dbReference type="ARBA" id="ARBA00022898"/>
    </source>
</evidence>
<dbReference type="Pfam" id="PF01053">
    <property type="entry name" value="Cys_Met_Meta_PP"/>
    <property type="match status" value="1"/>
</dbReference>
<evidence type="ECO:0000256" key="1">
    <source>
        <dbReference type="ARBA" id="ARBA00001933"/>
    </source>
</evidence>
<dbReference type="PANTHER" id="PTHR11808:SF35">
    <property type="entry name" value="CYSTATHIONINE GAMMA-SYNTHASE (AFU_ORTHOLOGUE AFUA_7G01590)"/>
    <property type="match status" value="1"/>
</dbReference>
<evidence type="ECO:0000313" key="4">
    <source>
        <dbReference type="EMBL" id="KAK5079742.1"/>
    </source>
</evidence>
<dbReference type="InterPro" id="IPR054542">
    <property type="entry name" value="Cys_met_metab_PP"/>
</dbReference>
<dbReference type="InterPro" id="IPR000277">
    <property type="entry name" value="Cys/Met-Metab_PyrdxlP-dep_enz"/>
</dbReference>
<dbReference type="EMBL" id="JAVRRG010000175">
    <property type="protein sequence ID" value="KAK5079742.1"/>
    <property type="molecule type" value="Genomic_DNA"/>
</dbReference>
<dbReference type="PIRSF" id="PIRSF001434">
    <property type="entry name" value="CGS"/>
    <property type="match status" value="1"/>
</dbReference>
<sequence length="411" mass="45357">MAAHAESQEEYSSSTSAIHADDHLNNQLSDVVPPIHVATSFRYSSDPSQLRPFRESDRPNLQFPFQEEGEHCYSRVTTYNTSRLEVILSKLLGAPCLTYSSGLAALQAALAYLIPKNVAIGAGYFGSHGALNLYTRLTGCRQMPLDFQPDDLGQGDLIWLETPVNPAGTAFNIQYFADLAHSRGAYLLVDSTLAPPPLQNAFRQGADIVMHSGTKYIGGHNDMLCGILAVRDKSWIPRMVENRKSLGNVMGSFEGWLAVRSVRTLEVRVLRQSQTATRLVHILNGALFGDTNGEVLSRSDVETIKKVVTSVSHASLQNADDQTWLRNQMPNGYGPVFAIRLTSEEVAKRLPSKLRLFHHATSLGGVESLIEWRAMTDITTDRDVLRVSIGLEDGTDLLRDLMQAFRGSVEE</sequence>
<accession>A0ABR0JYS4</accession>
<comment type="cofactor">
    <cofactor evidence="1 3">
        <name>pyridoxal 5'-phosphate</name>
        <dbReference type="ChEBI" id="CHEBI:597326"/>
    </cofactor>
</comment>
<organism evidence="4 5">
    <name type="scientific">Lithohypha guttulata</name>
    <dbReference type="NCBI Taxonomy" id="1690604"/>
    <lineage>
        <taxon>Eukaryota</taxon>
        <taxon>Fungi</taxon>
        <taxon>Dikarya</taxon>
        <taxon>Ascomycota</taxon>
        <taxon>Pezizomycotina</taxon>
        <taxon>Eurotiomycetes</taxon>
        <taxon>Chaetothyriomycetidae</taxon>
        <taxon>Chaetothyriales</taxon>
        <taxon>Trichomeriaceae</taxon>
        <taxon>Lithohypha</taxon>
    </lineage>
</organism>
<keyword evidence="2 3" id="KW-0663">Pyridoxal phosphate</keyword>
<reference evidence="4 5" key="1">
    <citation type="submission" date="2023-08" db="EMBL/GenBank/DDBJ databases">
        <title>Black Yeasts Isolated from many extreme environments.</title>
        <authorList>
            <person name="Coleine C."/>
            <person name="Stajich J.E."/>
            <person name="Selbmann L."/>
        </authorList>
    </citation>
    <scope>NUCLEOTIDE SEQUENCE [LARGE SCALE GENOMIC DNA]</scope>
    <source>
        <strain evidence="4 5">CCFEE 5885</strain>
    </source>
</reference>
<dbReference type="InterPro" id="IPR015422">
    <property type="entry name" value="PyrdxlP-dep_Trfase_small"/>
</dbReference>
<dbReference type="Proteomes" id="UP001345013">
    <property type="component" value="Unassembled WGS sequence"/>
</dbReference>
<protein>
    <recommendedName>
        <fullName evidence="6">Cystathionine gamma-synthase</fullName>
    </recommendedName>
</protein>
<dbReference type="InterPro" id="IPR015421">
    <property type="entry name" value="PyrdxlP-dep_Trfase_major"/>
</dbReference>
<dbReference type="Gene3D" id="3.90.1150.10">
    <property type="entry name" value="Aspartate Aminotransferase, domain 1"/>
    <property type="match status" value="1"/>
</dbReference>
<dbReference type="InterPro" id="IPR015424">
    <property type="entry name" value="PyrdxlP-dep_Trfase"/>
</dbReference>
<proteinExistence type="inferred from homology"/>
<dbReference type="Gene3D" id="3.40.640.10">
    <property type="entry name" value="Type I PLP-dependent aspartate aminotransferase-like (Major domain)"/>
    <property type="match status" value="1"/>
</dbReference>
<comment type="caution">
    <text evidence="4">The sequence shown here is derived from an EMBL/GenBank/DDBJ whole genome shotgun (WGS) entry which is preliminary data.</text>
</comment>
<dbReference type="PANTHER" id="PTHR11808">
    <property type="entry name" value="TRANS-SULFURATION ENZYME FAMILY MEMBER"/>
    <property type="match status" value="1"/>
</dbReference>
<dbReference type="PROSITE" id="PS00868">
    <property type="entry name" value="CYS_MET_METAB_PP"/>
    <property type="match status" value="1"/>
</dbReference>
<evidence type="ECO:0000256" key="3">
    <source>
        <dbReference type="RuleBase" id="RU362118"/>
    </source>
</evidence>